<evidence type="ECO:0000313" key="3">
    <source>
        <dbReference type="Proteomes" id="UP000004736"/>
    </source>
</evidence>
<proteinExistence type="predicted"/>
<dbReference type="InterPro" id="IPR048394">
    <property type="entry name" value="FakA-like_M"/>
</dbReference>
<gene>
    <name evidence="2" type="ORF">GCWU000321_00716</name>
</gene>
<evidence type="ECO:0000313" key="2">
    <source>
        <dbReference type="EMBL" id="EEW96749.1"/>
    </source>
</evidence>
<reference evidence="2" key="1">
    <citation type="submission" date="2009-09" db="EMBL/GenBank/DDBJ databases">
        <authorList>
            <person name="Weinstock G."/>
            <person name="Sodergren E."/>
            <person name="Clifton S."/>
            <person name="Fulton L."/>
            <person name="Fulton B."/>
            <person name="Courtney L."/>
            <person name="Fronick C."/>
            <person name="Harrison M."/>
            <person name="Strong C."/>
            <person name="Farmer C."/>
            <person name="Delahaunty K."/>
            <person name="Markovic C."/>
            <person name="Hall O."/>
            <person name="Minx P."/>
            <person name="Tomlinson C."/>
            <person name="Mitreva M."/>
            <person name="Nelson J."/>
            <person name="Hou S."/>
            <person name="Wollam A."/>
            <person name="Pepin K.H."/>
            <person name="Johnson M."/>
            <person name="Bhonagiri V."/>
            <person name="Nash W.E."/>
            <person name="Warren W."/>
            <person name="Chinwalla A."/>
            <person name="Mardis E.R."/>
            <person name="Wilson R.K."/>
        </authorList>
    </citation>
    <scope>NUCLEOTIDE SEQUENCE [LARGE SCALE GENOMIC DNA]</scope>
    <source>
        <strain evidence="2">DSM 15470</strain>
    </source>
</reference>
<dbReference type="STRING" id="592028.GCWU000321_00716"/>
<dbReference type="EMBL" id="ACIM02000001">
    <property type="protein sequence ID" value="EEW96749.1"/>
    <property type="molecule type" value="Genomic_DNA"/>
</dbReference>
<dbReference type="HOGENOM" id="CLU_183577_0_0_9"/>
<comment type="caution">
    <text evidence="2">The sequence shown here is derived from an EMBL/GenBank/DDBJ whole genome shotgun (WGS) entry which is preliminary data.</text>
</comment>
<evidence type="ECO:0000259" key="1">
    <source>
        <dbReference type="Pfam" id="PF21645"/>
    </source>
</evidence>
<dbReference type="Proteomes" id="UP000004736">
    <property type="component" value="Unassembled WGS sequence"/>
</dbReference>
<accession>C9LMG3</accession>
<protein>
    <recommendedName>
        <fullName evidence="1">Fatty acid kinase subunit A-like middle domain-containing protein</fullName>
    </recommendedName>
</protein>
<keyword evidence="3" id="KW-1185">Reference proteome</keyword>
<organism evidence="2 3">
    <name type="scientific">Dialister invisus DSM 15470</name>
    <dbReference type="NCBI Taxonomy" id="592028"/>
    <lineage>
        <taxon>Bacteria</taxon>
        <taxon>Bacillati</taxon>
        <taxon>Bacillota</taxon>
        <taxon>Negativicutes</taxon>
        <taxon>Veillonellales</taxon>
        <taxon>Veillonellaceae</taxon>
        <taxon>Dialister</taxon>
    </lineage>
</organism>
<dbReference type="AlphaFoldDB" id="C9LMG3"/>
<dbReference type="eggNOG" id="COG1461">
    <property type="taxonomic scope" value="Bacteria"/>
</dbReference>
<feature type="domain" description="Fatty acid kinase subunit A-like middle" evidence="1">
    <location>
        <begin position="4"/>
        <end position="80"/>
    </location>
</feature>
<dbReference type="GeneID" id="78277432"/>
<sequence>MMIEFKYDTQLLIEGENLKKEEISKHINKNLKGDCLIVVQVGNLVKIHFHTNEPWFLLQYCATVGDIFDIVVEDMDRQSRGLKG</sequence>
<name>C9LMG3_9FIRM</name>
<dbReference type="Pfam" id="PF21645">
    <property type="entry name" value="FakA-like_M"/>
    <property type="match status" value="1"/>
</dbReference>
<dbReference type="RefSeq" id="WP_007069682.1">
    <property type="nucleotide sequence ID" value="NZ_GG698602.1"/>
</dbReference>